<evidence type="ECO:0000256" key="6">
    <source>
        <dbReference type="ARBA" id="ARBA00023027"/>
    </source>
</evidence>
<reference evidence="9 10" key="1">
    <citation type="submission" date="2007-10" db="EMBL/GenBank/DDBJ databases">
        <authorList>
            <person name="Wagner-Dobler I."/>
            <person name="Ferriera S."/>
            <person name="Johnson J."/>
            <person name="Kravitz S."/>
            <person name="Beeson K."/>
            <person name="Sutton G."/>
            <person name="Rogers Y.-H."/>
            <person name="Friedman R."/>
            <person name="Frazier M."/>
            <person name="Venter J.C."/>
        </authorList>
    </citation>
    <scope>NUCLEOTIDE SEQUENCE [LARGE SCALE GENOMIC DNA]</scope>
    <source>
        <strain evidence="9 10">DFL-43</strain>
    </source>
</reference>
<protein>
    <submittedName>
        <fullName evidence="9">Threonine dehydrogenase</fullName>
        <ecNumber evidence="9">1.1.1.264</ecNumber>
    </submittedName>
</protein>
<keyword evidence="3 7" id="KW-0479">Metal-binding</keyword>
<comment type="cofactor">
    <cofactor evidence="1 7">
        <name>Zn(2+)</name>
        <dbReference type="ChEBI" id="CHEBI:29105"/>
    </cofactor>
</comment>
<dbReference type="CDD" id="cd08232">
    <property type="entry name" value="idonate-5-DH"/>
    <property type="match status" value="1"/>
</dbReference>
<dbReference type="InterPro" id="IPR017896">
    <property type="entry name" value="4Fe4S_Fe-S-bd"/>
</dbReference>
<reference evidence="9 10" key="2">
    <citation type="submission" date="2012-06" db="EMBL/GenBank/DDBJ databases">
        <authorList>
            <person name="Fiebig A."/>
        </authorList>
    </citation>
    <scope>NUCLEOTIDE SEQUENCE [LARGE SCALE GENOMIC DNA]</scope>
    <source>
        <strain evidence="9 10">DFL-43</strain>
    </source>
</reference>
<keyword evidence="4 7" id="KW-0862">Zinc</keyword>
<dbReference type="Gene3D" id="3.40.50.720">
    <property type="entry name" value="NAD(P)-binding Rossmann-like Domain"/>
    <property type="match status" value="1"/>
</dbReference>
<evidence type="ECO:0000313" key="9">
    <source>
        <dbReference type="EMBL" id="EDQ35665.1"/>
    </source>
</evidence>
<dbReference type="AlphaFoldDB" id="A9CXI7"/>
<dbReference type="HOGENOM" id="CLU_026673_11_5_5"/>
<dbReference type="InterPro" id="IPR036291">
    <property type="entry name" value="NAD(P)-bd_dom_sf"/>
</dbReference>
<organism evidence="9 10">
    <name type="scientific">Hoeflea phototrophica (strain DSM 17068 / NCIMB 14078 / DFL-43)</name>
    <dbReference type="NCBI Taxonomy" id="411684"/>
    <lineage>
        <taxon>Bacteria</taxon>
        <taxon>Pseudomonadati</taxon>
        <taxon>Pseudomonadota</taxon>
        <taxon>Alphaproteobacteria</taxon>
        <taxon>Hyphomicrobiales</taxon>
        <taxon>Rhizobiaceae</taxon>
        <taxon>Hoeflea</taxon>
    </lineage>
</organism>
<feature type="domain" description="4Fe-4S ferredoxin-type" evidence="8">
    <location>
        <begin position="84"/>
        <end position="114"/>
    </location>
</feature>
<dbReference type="Gene3D" id="3.90.180.10">
    <property type="entry name" value="Medium-chain alcohol dehydrogenases, catalytic domain"/>
    <property type="match status" value="1"/>
</dbReference>
<keyword evidence="6" id="KW-0520">NAD</keyword>
<accession>A9CXI7</accession>
<dbReference type="OrthoDB" id="9809185at2"/>
<dbReference type="RefSeq" id="WP_007199896.1">
    <property type="nucleotide sequence ID" value="NZ_CM002917.1"/>
</dbReference>
<dbReference type="Proteomes" id="UP000004291">
    <property type="component" value="Chromosome"/>
</dbReference>
<gene>
    <name evidence="9" type="ORF">HPDFL43_20762</name>
</gene>
<dbReference type="Pfam" id="PF00107">
    <property type="entry name" value="ADH_zinc_N"/>
    <property type="match status" value="1"/>
</dbReference>
<dbReference type="EC" id="1.1.1.264" evidence="9"/>
<dbReference type="GO" id="GO:0008270">
    <property type="term" value="F:zinc ion binding"/>
    <property type="evidence" value="ECO:0007669"/>
    <property type="project" value="InterPro"/>
</dbReference>
<dbReference type="InterPro" id="IPR020843">
    <property type="entry name" value="ER"/>
</dbReference>
<comment type="similarity">
    <text evidence="2 7">Belongs to the zinc-containing alcohol dehydrogenase family.</text>
</comment>
<dbReference type="EMBL" id="ABIA03000001">
    <property type="protein sequence ID" value="EDQ35665.1"/>
    <property type="molecule type" value="Genomic_DNA"/>
</dbReference>
<dbReference type="eggNOG" id="COG1063">
    <property type="taxonomic scope" value="Bacteria"/>
</dbReference>
<dbReference type="FunFam" id="3.40.50.720:FF:000068">
    <property type="entry name" value="Sorbitol dehydrogenase"/>
    <property type="match status" value="1"/>
</dbReference>
<evidence type="ECO:0000256" key="7">
    <source>
        <dbReference type="RuleBase" id="RU361277"/>
    </source>
</evidence>
<keyword evidence="10" id="KW-1185">Reference proteome</keyword>
<comment type="caution">
    <text evidence="9">The sequence shown here is derived from an EMBL/GenBank/DDBJ whole genome shotgun (WGS) entry which is preliminary data.</text>
</comment>
<dbReference type="PANTHER" id="PTHR43161">
    <property type="entry name" value="SORBITOL DEHYDROGENASE"/>
    <property type="match status" value="1"/>
</dbReference>
<keyword evidence="5 9" id="KW-0560">Oxidoreductase</keyword>
<dbReference type="InterPro" id="IPR002328">
    <property type="entry name" value="ADH_Zn_CS"/>
</dbReference>
<name>A9CXI7_HOEPD</name>
<dbReference type="SUPFAM" id="SSF51735">
    <property type="entry name" value="NAD(P)-binding Rossmann-fold domains"/>
    <property type="match status" value="1"/>
</dbReference>
<evidence type="ECO:0000256" key="5">
    <source>
        <dbReference type="ARBA" id="ARBA00023002"/>
    </source>
</evidence>
<evidence type="ECO:0000256" key="2">
    <source>
        <dbReference type="ARBA" id="ARBA00008072"/>
    </source>
</evidence>
<dbReference type="SMART" id="SM00829">
    <property type="entry name" value="PKS_ER"/>
    <property type="match status" value="1"/>
</dbReference>
<proteinExistence type="inferred from homology"/>
<dbReference type="GO" id="GO:0050572">
    <property type="term" value="F:L-idonate 5-dehydrogenase [NAD(P)+] activity"/>
    <property type="evidence" value="ECO:0007669"/>
    <property type="project" value="UniProtKB-EC"/>
</dbReference>
<evidence type="ECO:0000313" key="10">
    <source>
        <dbReference type="Proteomes" id="UP000004291"/>
    </source>
</evidence>
<dbReference type="InterPro" id="IPR011032">
    <property type="entry name" value="GroES-like_sf"/>
</dbReference>
<evidence type="ECO:0000256" key="1">
    <source>
        <dbReference type="ARBA" id="ARBA00001947"/>
    </source>
</evidence>
<evidence type="ECO:0000259" key="8">
    <source>
        <dbReference type="PROSITE" id="PS51379"/>
    </source>
</evidence>
<dbReference type="Pfam" id="PF08240">
    <property type="entry name" value="ADH_N"/>
    <property type="match status" value="1"/>
</dbReference>
<dbReference type="PANTHER" id="PTHR43161:SF9">
    <property type="entry name" value="SORBITOL DEHYDROGENASE"/>
    <property type="match status" value="1"/>
</dbReference>
<dbReference type="InterPro" id="IPR013154">
    <property type="entry name" value="ADH-like_N"/>
</dbReference>
<sequence length="351" mass="36428">MKTRVCRLYGQNDLRIETDDVAAPQEGEVLLAIAAGGICGSDMHYVSDGGIGTIRVREPIILGHEASGQVLSIGPGVTGLAAGDGVAINPSRPCGTCGYCAEGLPMHCLEMRFSGSAMRLPHEQGLFRDKIIVQAEQCIRLPQGADLGAVACAEPLAVCLHAARMAGEIAGKRVLVTGAGPIGTLCAAIAANAGAAEVVVTDLEDAVLDVARQMGATHTINVARDGAEMERYGADKGHFHLAFECSAAAPAIKSAVAALRPRGVLVQVGVAGDTPMPVNALVGKEIRLQGTHRFHEEFAEAVEAITTGRIDVRPMITGRYPLDQATVAFAAAGDRSRSVKVHLEFAGPADG</sequence>
<dbReference type="PROSITE" id="PS51379">
    <property type="entry name" value="4FE4S_FER_2"/>
    <property type="match status" value="1"/>
</dbReference>
<evidence type="ECO:0000256" key="3">
    <source>
        <dbReference type="ARBA" id="ARBA00022723"/>
    </source>
</evidence>
<dbReference type="SUPFAM" id="SSF50129">
    <property type="entry name" value="GroES-like"/>
    <property type="match status" value="1"/>
</dbReference>
<evidence type="ECO:0000256" key="4">
    <source>
        <dbReference type="ARBA" id="ARBA00022833"/>
    </source>
</evidence>
<dbReference type="InterPro" id="IPR013149">
    <property type="entry name" value="ADH-like_C"/>
</dbReference>
<dbReference type="PROSITE" id="PS00059">
    <property type="entry name" value="ADH_ZINC"/>
    <property type="match status" value="1"/>
</dbReference>
<dbReference type="STRING" id="411684.HPDFL43_20762"/>